<dbReference type="PANTHER" id="PTHR45036:SF1">
    <property type="entry name" value="METHYLTRANSFERASE LIKE 7A"/>
    <property type="match status" value="1"/>
</dbReference>
<sequence length="206" mass="23407">MKVDKQIRIFEKQAVRYDKKRERFELGEYRRRLLHTARGKVLELGAGAGSNLPYYDPDVALTAVDFSPSMLEKAKAANERIYGLHADFIQNDVDRLSWTKPEFDTVVSTLSLCAYRDPLNVLRKMSEWCKPGGQVLLMEHGISSNKAIAIAQKALDPLFCRFVGCHQNRDILGLITASPLQIERAEHYMSGMLHLLWCRAPGRFPG</sequence>
<feature type="domain" description="Methyltransferase" evidence="1">
    <location>
        <begin position="41"/>
        <end position="133"/>
    </location>
</feature>
<dbReference type="GO" id="GO:0032259">
    <property type="term" value="P:methylation"/>
    <property type="evidence" value="ECO:0007669"/>
    <property type="project" value="UniProtKB-KW"/>
</dbReference>
<keyword evidence="2" id="KW-0808">Transferase</keyword>
<keyword evidence="3" id="KW-1185">Reference proteome</keyword>
<keyword evidence="2" id="KW-0489">Methyltransferase</keyword>
<dbReference type="InterPro" id="IPR029063">
    <property type="entry name" value="SAM-dependent_MTases_sf"/>
</dbReference>
<dbReference type="GO" id="GO:0008168">
    <property type="term" value="F:methyltransferase activity"/>
    <property type="evidence" value="ECO:0007669"/>
    <property type="project" value="UniProtKB-KW"/>
</dbReference>
<dbReference type="PANTHER" id="PTHR45036">
    <property type="entry name" value="METHYLTRANSFERASE LIKE 7B"/>
    <property type="match status" value="1"/>
</dbReference>
<dbReference type="CDD" id="cd02440">
    <property type="entry name" value="AdoMet_MTases"/>
    <property type="match status" value="1"/>
</dbReference>
<gene>
    <name evidence="2" type="ORF">IDH41_25650</name>
</gene>
<proteinExistence type="predicted"/>
<comment type="caution">
    <text evidence="2">The sequence shown here is derived from an EMBL/GenBank/DDBJ whole genome shotgun (WGS) entry which is preliminary data.</text>
</comment>
<evidence type="ECO:0000313" key="2">
    <source>
        <dbReference type="EMBL" id="MBD2871969.1"/>
    </source>
</evidence>
<accession>A0A927H9U4</accession>
<dbReference type="InterPro" id="IPR041698">
    <property type="entry name" value="Methyltransf_25"/>
</dbReference>
<reference evidence="2" key="1">
    <citation type="submission" date="2020-09" db="EMBL/GenBank/DDBJ databases">
        <title>A novel bacterium of genus Paenibacillus, isolated from South China Sea.</title>
        <authorList>
            <person name="Huang H."/>
            <person name="Mo K."/>
            <person name="Hu Y."/>
        </authorList>
    </citation>
    <scope>NUCLEOTIDE SEQUENCE</scope>
    <source>
        <strain evidence="2">IB182493</strain>
    </source>
</reference>
<dbReference type="SUPFAM" id="SSF53335">
    <property type="entry name" value="S-adenosyl-L-methionine-dependent methyltransferases"/>
    <property type="match status" value="1"/>
</dbReference>
<dbReference type="EMBL" id="JACXIY010000039">
    <property type="protein sequence ID" value="MBD2871969.1"/>
    <property type="molecule type" value="Genomic_DNA"/>
</dbReference>
<organism evidence="2 3">
    <name type="scientific">Paenibacillus arenilitoris</name>
    <dbReference type="NCBI Taxonomy" id="2772299"/>
    <lineage>
        <taxon>Bacteria</taxon>
        <taxon>Bacillati</taxon>
        <taxon>Bacillota</taxon>
        <taxon>Bacilli</taxon>
        <taxon>Bacillales</taxon>
        <taxon>Paenibacillaceae</taxon>
        <taxon>Paenibacillus</taxon>
    </lineage>
</organism>
<dbReference type="Proteomes" id="UP000632125">
    <property type="component" value="Unassembled WGS sequence"/>
</dbReference>
<dbReference type="Pfam" id="PF13649">
    <property type="entry name" value="Methyltransf_25"/>
    <property type="match status" value="1"/>
</dbReference>
<name>A0A927H9U4_9BACL</name>
<dbReference type="Gene3D" id="3.40.50.150">
    <property type="entry name" value="Vaccinia Virus protein VP39"/>
    <property type="match status" value="1"/>
</dbReference>
<dbReference type="AlphaFoldDB" id="A0A927H9U4"/>
<dbReference type="RefSeq" id="WP_190866248.1">
    <property type="nucleotide sequence ID" value="NZ_JACXIY010000039.1"/>
</dbReference>
<evidence type="ECO:0000259" key="1">
    <source>
        <dbReference type="Pfam" id="PF13649"/>
    </source>
</evidence>
<protein>
    <submittedName>
        <fullName evidence="2">Class I SAM-dependent methyltransferase</fullName>
    </submittedName>
</protein>
<dbReference type="InterPro" id="IPR052356">
    <property type="entry name" value="Thiol_S-MT"/>
</dbReference>
<evidence type="ECO:0000313" key="3">
    <source>
        <dbReference type="Proteomes" id="UP000632125"/>
    </source>
</evidence>